<feature type="region of interest" description="Disordered" evidence="1">
    <location>
        <begin position="121"/>
        <end position="141"/>
    </location>
</feature>
<dbReference type="RefSeq" id="WP_311368285.1">
    <property type="nucleotide sequence ID" value="NZ_JAVRHX010000001.1"/>
</dbReference>
<evidence type="ECO:0000313" key="3">
    <source>
        <dbReference type="Proteomes" id="UP001253545"/>
    </source>
</evidence>
<dbReference type="Proteomes" id="UP001253545">
    <property type="component" value="Unassembled WGS sequence"/>
</dbReference>
<organism evidence="2 3">
    <name type="scientific">Glaciecola petra</name>
    <dbReference type="NCBI Taxonomy" id="3075602"/>
    <lineage>
        <taxon>Bacteria</taxon>
        <taxon>Pseudomonadati</taxon>
        <taxon>Pseudomonadota</taxon>
        <taxon>Gammaproteobacteria</taxon>
        <taxon>Alteromonadales</taxon>
        <taxon>Alteromonadaceae</taxon>
        <taxon>Glaciecola</taxon>
    </lineage>
</organism>
<name>A0ABU2ZRX5_9ALTE</name>
<protein>
    <submittedName>
        <fullName evidence="2">VWA domain-containing protein</fullName>
    </submittedName>
</protein>
<accession>A0ABU2ZRX5</accession>
<sequence length="392" mass="45350">MLVDFFYTLRKHRVKTSITEFLDLMAVMKTGLSYADIDEFYLLSRTVMVKDESQFDKYDKAFGEYFKGVQALDLFNETIPEEWLRNALEKMLSDEEKKKIEALGGLDKLMEAFQERLKEQEKRHEGGNKWIGTGGTSPFGANGHNPEGIRIGQEKNRNNSAVKVWDKRNFKNLSNDVELGTRNIKVALRRLRRFAKTGASEELDINDTISSTAKNAGYLDIKMAPERHNAIKLLLFFDIGGSMDPHIKQCEELFSAATTEFKHIEFFYFHNCIYEGVWKDNSRRHDAMTDVYSILHKYGPDYKVIFVGDATMGPYEITYPGGSVEHWNEEPGSVWMQRMLNHFEYAIWLNPQAEAYWHYHASIQIMKQLVSDKMYPLTLEGLTDGIKALLKK</sequence>
<evidence type="ECO:0000256" key="1">
    <source>
        <dbReference type="SAM" id="MobiDB-lite"/>
    </source>
</evidence>
<proteinExistence type="predicted"/>
<dbReference type="EMBL" id="JAVRHX010000001">
    <property type="protein sequence ID" value="MDT0594349.1"/>
    <property type="molecule type" value="Genomic_DNA"/>
</dbReference>
<evidence type="ECO:0000313" key="2">
    <source>
        <dbReference type="EMBL" id="MDT0594349.1"/>
    </source>
</evidence>
<comment type="caution">
    <text evidence="2">The sequence shown here is derived from an EMBL/GenBank/DDBJ whole genome shotgun (WGS) entry which is preliminary data.</text>
</comment>
<gene>
    <name evidence="2" type="ORF">RM552_05800</name>
</gene>
<reference evidence="2 3" key="1">
    <citation type="submission" date="2023-09" db="EMBL/GenBank/DDBJ databases">
        <authorList>
            <person name="Rey-Velasco X."/>
        </authorList>
    </citation>
    <scope>NUCLEOTIDE SEQUENCE [LARGE SCALE GENOMIC DNA]</scope>
    <source>
        <strain evidence="2 3">P117</strain>
    </source>
</reference>
<keyword evidence="3" id="KW-1185">Reference proteome</keyword>
<dbReference type="PANTHER" id="PTHR39338">
    <property type="entry name" value="BLL5662 PROTEIN-RELATED"/>
    <property type="match status" value="1"/>
</dbReference>
<dbReference type="PANTHER" id="PTHR39338:SF7">
    <property type="entry name" value="BLL6692 PROTEIN"/>
    <property type="match status" value="1"/>
</dbReference>